<keyword evidence="1" id="KW-0677">Repeat</keyword>
<dbReference type="SMART" id="SM00248">
    <property type="entry name" value="ANK"/>
    <property type="match status" value="4"/>
</dbReference>
<accession>A0A395SNE7</accession>
<dbReference type="SUPFAM" id="SSF48403">
    <property type="entry name" value="Ankyrin repeat"/>
    <property type="match status" value="1"/>
</dbReference>
<dbReference type="Gene3D" id="1.25.40.20">
    <property type="entry name" value="Ankyrin repeat-containing domain"/>
    <property type="match status" value="2"/>
</dbReference>
<sequence>MSSQEEQVEQQRLMQQRQQQQQMAMRAQQSAALQRQQAQQRANQMGSQMGNTMTSAQTHQMGSPYDDIPVQEPGDRDILYQRNVSPEVTSFLSACQDGDMPTIQSIVTSQSRTPIFLHQGLIKALSSGKVDVVRYLLQSGAPIARQTPENIFSAPADQQIALFEALTEHGWTVNTPSYYGETLLPRLIQLNNEPLLDWFLAQGANPNLGRQQYYSDRLGGSDTESCQTLELAASRGSVDLAQKLLNAGAKIANGAPLYYAAGALPPGANPHVGRVTPTKEFDVSRIPVMELLVEKGAGVNDKLETRHMEPTYPIVNAVTAGAVERVKWLLDQGADPDLKGPYGSARDYAGKMSSDEMKQALGVL</sequence>
<reference evidence="4 5" key="1">
    <citation type="journal article" date="2018" name="PLoS Pathog.">
        <title>Evolution of structural diversity of trichothecenes, a family of toxins produced by plant pathogenic and entomopathogenic fungi.</title>
        <authorList>
            <person name="Proctor R.H."/>
            <person name="McCormick S.P."/>
            <person name="Kim H.S."/>
            <person name="Cardoza R.E."/>
            <person name="Stanley A.M."/>
            <person name="Lindo L."/>
            <person name="Kelly A."/>
            <person name="Brown D.W."/>
            <person name="Lee T."/>
            <person name="Vaughan M.M."/>
            <person name="Alexander N.J."/>
            <person name="Busman M."/>
            <person name="Gutierrez S."/>
        </authorList>
    </citation>
    <scope>NUCLEOTIDE SEQUENCE [LARGE SCALE GENOMIC DNA]</scope>
    <source>
        <strain evidence="4 5">NRRL 20695</strain>
    </source>
</reference>
<comment type="caution">
    <text evidence="4">The sequence shown here is derived from an EMBL/GenBank/DDBJ whole genome shotgun (WGS) entry which is preliminary data.</text>
</comment>
<evidence type="ECO:0000256" key="1">
    <source>
        <dbReference type="ARBA" id="ARBA00022737"/>
    </source>
</evidence>
<dbReference type="InterPro" id="IPR050745">
    <property type="entry name" value="Multifunctional_regulatory"/>
</dbReference>
<dbReference type="InterPro" id="IPR002110">
    <property type="entry name" value="Ankyrin_rpt"/>
</dbReference>
<dbReference type="PANTHER" id="PTHR24189:SF50">
    <property type="entry name" value="ANKYRIN REPEAT AND SOCS BOX PROTEIN 2"/>
    <property type="match status" value="1"/>
</dbReference>
<name>A0A395SNE7_9HYPO</name>
<evidence type="ECO:0000256" key="3">
    <source>
        <dbReference type="SAM" id="MobiDB-lite"/>
    </source>
</evidence>
<keyword evidence="2" id="KW-0040">ANK repeat</keyword>
<dbReference type="AlphaFoldDB" id="A0A395SNE7"/>
<dbReference type="PANTHER" id="PTHR24189">
    <property type="entry name" value="MYOTROPHIN"/>
    <property type="match status" value="1"/>
</dbReference>
<feature type="compositionally biased region" description="Low complexity" evidence="3">
    <location>
        <begin position="10"/>
        <end position="45"/>
    </location>
</feature>
<protein>
    <submittedName>
        <fullName evidence="4">Uncharacterized protein</fullName>
    </submittedName>
</protein>
<evidence type="ECO:0000256" key="2">
    <source>
        <dbReference type="ARBA" id="ARBA00023043"/>
    </source>
</evidence>
<evidence type="ECO:0000313" key="5">
    <source>
        <dbReference type="Proteomes" id="UP000266234"/>
    </source>
</evidence>
<keyword evidence="5" id="KW-1185">Reference proteome</keyword>
<feature type="compositionally biased region" description="Polar residues" evidence="3">
    <location>
        <begin position="46"/>
        <end position="61"/>
    </location>
</feature>
<dbReference type="STRING" id="694270.A0A395SNE7"/>
<dbReference type="OrthoDB" id="194358at2759"/>
<feature type="region of interest" description="Disordered" evidence="3">
    <location>
        <begin position="1"/>
        <end position="71"/>
    </location>
</feature>
<dbReference type="Proteomes" id="UP000266234">
    <property type="component" value="Unassembled WGS sequence"/>
</dbReference>
<dbReference type="InterPro" id="IPR036770">
    <property type="entry name" value="Ankyrin_rpt-contain_sf"/>
</dbReference>
<dbReference type="EMBL" id="PXOG01000140">
    <property type="protein sequence ID" value="RGP73579.1"/>
    <property type="molecule type" value="Genomic_DNA"/>
</dbReference>
<proteinExistence type="predicted"/>
<organism evidence="4 5">
    <name type="scientific">Fusarium longipes</name>
    <dbReference type="NCBI Taxonomy" id="694270"/>
    <lineage>
        <taxon>Eukaryota</taxon>
        <taxon>Fungi</taxon>
        <taxon>Dikarya</taxon>
        <taxon>Ascomycota</taxon>
        <taxon>Pezizomycotina</taxon>
        <taxon>Sordariomycetes</taxon>
        <taxon>Hypocreomycetidae</taxon>
        <taxon>Hypocreales</taxon>
        <taxon>Nectriaceae</taxon>
        <taxon>Fusarium</taxon>
    </lineage>
</organism>
<gene>
    <name evidence="4" type="ORF">FLONG3_6316</name>
</gene>
<evidence type="ECO:0000313" key="4">
    <source>
        <dbReference type="EMBL" id="RGP73579.1"/>
    </source>
</evidence>